<dbReference type="Proteomes" id="UP000730482">
    <property type="component" value="Unassembled WGS sequence"/>
</dbReference>
<dbReference type="SUPFAM" id="SSF143011">
    <property type="entry name" value="RelE-like"/>
    <property type="match status" value="1"/>
</dbReference>
<dbReference type="EMBL" id="JAAFYZ010000021">
    <property type="protein sequence ID" value="MBS2546991.1"/>
    <property type="molecule type" value="Genomic_DNA"/>
</dbReference>
<evidence type="ECO:0000313" key="3">
    <source>
        <dbReference type="Proteomes" id="UP000730482"/>
    </source>
</evidence>
<sequence length="83" mass="9388">MSYTIDWDMVALNRAAQFMNSDVAGVEQVVSACDLLAENPRPTGSFAYGTPDVRRIHIGRYRVLYEINEAQQRITIARLGRVE</sequence>
<dbReference type="Pfam" id="PF05016">
    <property type="entry name" value="ParE_toxin"/>
    <property type="match status" value="1"/>
</dbReference>
<name>A0ABS5KLR2_9ACTN</name>
<gene>
    <name evidence="2" type="ORF">KGQ19_08925</name>
</gene>
<reference evidence="2 3" key="1">
    <citation type="submission" date="2020-02" db="EMBL/GenBank/DDBJ databases">
        <title>Acidophilic actinobacteria isolated from forest soil.</title>
        <authorList>
            <person name="Golinska P."/>
        </authorList>
    </citation>
    <scope>NUCLEOTIDE SEQUENCE [LARGE SCALE GENOMIC DNA]</scope>
    <source>
        <strain evidence="2 3">NL8</strain>
    </source>
</reference>
<evidence type="ECO:0000313" key="2">
    <source>
        <dbReference type="EMBL" id="MBS2546991.1"/>
    </source>
</evidence>
<dbReference type="Gene3D" id="3.30.2310.20">
    <property type="entry name" value="RelE-like"/>
    <property type="match status" value="1"/>
</dbReference>
<keyword evidence="1" id="KW-1277">Toxin-antitoxin system</keyword>
<keyword evidence="3" id="KW-1185">Reference proteome</keyword>
<dbReference type="InterPro" id="IPR007712">
    <property type="entry name" value="RelE/ParE_toxin"/>
</dbReference>
<protein>
    <submittedName>
        <fullName evidence="2">Type II toxin-antitoxin system RelE/ParE family toxin</fullName>
    </submittedName>
</protein>
<dbReference type="InterPro" id="IPR035093">
    <property type="entry name" value="RelE/ParE_toxin_dom_sf"/>
</dbReference>
<dbReference type="RefSeq" id="WP_212008598.1">
    <property type="nucleotide sequence ID" value="NZ_JAAFYZ010000021.1"/>
</dbReference>
<organism evidence="2 3">
    <name type="scientific">Catenulispora pinistramenti</name>
    <dbReference type="NCBI Taxonomy" id="2705254"/>
    <lineage>
        <taxon>Bacteria</taxon>
        <taxon>Bacillati</taxon>
        <taxon>Actinomycetota</taxon>
        <taxon>Actinomycetes</taxon>
        <taxon>Catenulisporales</taxon>
        <taxon>Catenulisporaceae</taxon>
        <taxon>Catenulispora</taxon>
    </lineage>
</organism>
<proteinExistence type="predicted"/>
<accession>A0ABS5KLR2</accession>
<evidence type="ECO:0000256" key="1">
    <source>
        <dbReference type="ARBA" id="ARBA00022649"/>
    </source>
</evidence>
<comment type="caution">
    <text evidence="2">The sequence shown here is derived from an EMBL/GenBank/DDBJ whole genome shotgun (WGS) entry which is preliminary data.</text>
</comment>